<dbReference type="EMBL" id="SBIP01000003">
    <property type="protein sequence ID" value="RWX76940.1"/>
    <property type="molecule type" value="Genomic_DNA"/>
</dbReference>
<dbReference type="InterPro" id="IPR050833">
    <property type="entry name" value="Poly_Biosynth_Transport"/>
</dbReference>
<keyword evidence="5 6" id="KW-0472">Membrane</keyword>
<feature type="transmembrane region" description="Helical" evidence="6">
    <location>
        <begin position="48"/>
        <end position="66"/>
    </location>
</feature>
<dbReference type="PANTHER" id="PTHR30250">
    <property type="entry name" value="PST FAMILY PREDICTED COLANIC ACID TRANSPORTER"/>
    <property type="match status" value="1"/>
</dbReference>
<feature type="transmembrane region" description="Helical" evidence="6">
    <location>
        <begin position="184"/>
        <end position="204"/>
    </location>
</feature>
<feature type="transmembrane region" description="Helical" evidence="6">
    <location>
        <begin position="153"/>
        <end position="172"/>
    </location>
</feature>
<dbReference type="Pfam" id="PF01943">
    <property type="entry name" value="Polysacc_synt"/>
    <property type="match status" value="1"/>
</dbReference>
<accession>A0A444LFY9</accession>
<evidence type="ECO:0000256" key="3">
    <source>
        <dbReference type="ARBA" id="ARBA00022692"/>
    </source>
</evidence>
<keyword evidence="8" id="KW-1185">Reference proteome</keyword>
<feature type="transmembrane region" description="Helical" evidence="6">
    <location>
        <begin position="293"/>
        <end position="313"/>
    </location>
</feature>
<evidence type="ECO:0008006" key="9">
    <source>
        <dbReference type="Google" id="ProtNLM"/>
    </source>
</evidence>
<comment type="caution">
    <text evidence="7">The sequence shown here is derived from an EMBL/GenBank/DDBJ whole genome shotgun (WGS) entry which is preliminary data.</text>
</comment>
<dbReference type="Proteomes" id="UP000287687">
    <property type="component" value="Unassembled WGS sequence"/>
</dbReference>
<evidence type="ECO:0000256" key="6">
    <source>
        <dbReference type="SAM" id="Phobius"/>
    </source>
</evidence>
<feature type="transmembrane region" description="Helical" evidence="6">
    <location>
        <begin position="403"/>
        <end position="422"/>
    </location>
</feature>
<reference evidence="7 8" key="1">
    <citation type="submission" date="2019-01" db="EMBL/GenBank/DDBJ databases">
        <title>The draft genome of Rhizobium sp. 24NR.</title>
        <authorList>
            <person name="Liu L."/>
            <person name="Liang L."/>
            <person name="Shi S."/>
            <person name="Xu L."/>
            <person name="Wang X."/>
            <person name="Li L."/>
            <person name="Zhang X."/>
        </authorList>
    </citation>
    <scope>NUCLEOTIDE SEQUENCE [LARGE SCALE GENOMIC DNA]</scope>
    <source>
        <strain evidence="7 8">24NR</strain>
    </source>
</reference>
<comment type="subcellular location">
    <subcellularLocation>
        <location evidence="1">Cell membrane</location>
        <topology evidence="1">Multi-pass membrane protein</topology>
    </subcellularLocation>
</comment>
<evidence type="ECO:0000313" key="8">
    <source>
        <dbReference type="Proteomes" id="UP000287687"/>
    </source>
</evidence>
<dbReference type="AlphaFoldDB" id="A0A444LFY9"/>
<evidence type="ECO:0000256" key="5">
    <source>
        <dbReference type="ARBA" id="ARBA00023136"/>
    </source>
</evidence>
<feature type="transmembrane region" description="Helical" evidence="6">
    <location>
        <begin position="72"/>
        <end position="96"/>
    </location>
</feature>
<feature type="transmembrane region" description="Helical" evidence="6">
    <location>
        <begin position="254"/>
        <end position="273"/>
    </location>
</feature>
<evidence type="ECO:0000256" key="2">
    <source>
        <dbReference type="ARBA" id="ARBA00022475"/>
    </source>
</evidence>
<evidence type="ECO:0000256" key="4">
    <source>
        <dbReference type="ARBA" id="ARBA00022989"/>
    </source>
</evidence>
<feature type="transmembrane region" description="Helical" evidence="6">
    <location>
        <begin position="210"/>
        <end position="233"/>
    </location>
</feature>
<evidence type="ECO:0000313" key="7">
    <source>
        <dbReference type="EMBL" id="RWX76940.1"/>
    </source>
</evidence>
<feature type="transmembrane region" description="Helical" evidence="6">
    <location>
        <begin position="374"/>
        <end position="391"/>
    </location>
</feature>
<gene>
    <name evidence="7" type="ORF">EPK99_14850</name>
</gene>
<dbReference type="GO" id="GO:0005886">
    <property type="term" value="C:plasma membrane"/>
    <property type="evidence" value="ECO:0007669"/>
    <property type="project" value="UniProtKB-SubCell"/>
</dbReference>
<proteinExistence type="predicted"/>
<feature type="transmembrane region" description="Helical" evidence="6">
    <location>
        <begin position="334"/>
        <end position="354"/>
    </location>
</feature>
<evidence type="ECO:0000256" key="1">
    <source>
        <dbReference type="ARBA" id="ARBA00004651"/>
    </source>
</evidence>
<dbReference type="InterPro" id="IPR002797">
    <property type="entry name" value="Polysacc_synth"/>
</dbReference>
<feature type="transmembrane region" description="Helical" evidence="6">
    <location>
        <begin position="428"/>
        <end position="449"/>
    </location>
</feature>
<organism evidence="7 8">
    <name type="scientific">Neorhizobium lilium</name>
    <dbReference type="NCBI Taxonomy" id="2503024"/>
    <lineage>
        <taxon>Bacteria</taxon>
        <taxon>Pseudomonadati</taxon>
        <taxon>Pseudomonadota</taxon>
        <taxon>Alphaproteobacteria</taxon>
        <taxon>Hyphomicrobiales</taxon>
        <taxon>Rhizobiaceae</taxon>
        <taxon>Rhizobium/Agrobacterium group</taxon>
        <taxon>Neorhizobium</taxon>
    </lineage>
</organism>
<dbReference type="OrthoDB" id="8766744at2"/>
<feature type="transmembrane region" description="Helical" evidence="6">
    <location>
        <begin position="117"/>
        <end position="138"/>
    </location>
</feature>
<dbReference type="PANTHER" id="PTHR30250:SF11">
    <property type="entry name" value="O-ANTIGEN TRANSPORTER-RELATED"/>
    <property type="match status" value="1"/>
</dbReference>
<keyword evidence="2" id="KW-1003">Cell membrane</keyword>
<keyword evidence="3 6" id="KW-0812">Transmembrane</keyword>
<sequence>MSKSRLLGKLQMLSNLRISLKMIVSSIRNAERTYLLLKNILISFLGRALNLGSNFVLIYLIVNAIGKDAYGVLAVMMSISIFFTYADLGLASSLVNSLSEADSRGQRDAAKQLVAQIWIFLWGIAAVIATLTLLGFLIVEGLFPTLQSSDQHWLAYALFIGGTLIGVPLGIDQRIYFAMQRGDLAQLWMLTSRLAVLLFAFISYSYSPTLVSFTFTIAFVPALISAISCLYVFKSLRPDLNPFHFPSFSGFGQKISTGLLFAVLNFCTFLEMGLDPLIFAKLFGTIVTADNDILIKLLTYVPALANLAVTPLWPAMAAARAAGDYGWIVKANRVTAICVALIGGTAVVFLAVNLDSILTLWLSHNAPHVLPQKNMAYLFIFLQTFGVYQLFTMNALNLVKQSAIVALMVPIFVLPVKILAVYSSGSIVYAYLVMTFWYAIKIPACQIMIQRQLRRMSVDTHSVDKNAILSQASG</sequence>
<protein>
    <recommendedName>
        <fullName evidence="9">Membrane protein involved in the export of O-antigen and teichoic acid</fullName>
    </recommendedName>
</protein>
<keyword evidence="4 6" id="KW-1133">Transmembrane helix</keyword>
<name>A0A444LFY9_9HYPH</name>